<dbReference type="HOGENOM" id="CLU_2085346_0_0_1"/>
<feature type="chain" id="PRO_5003315437" evidence="1">
    <location>
        <begin position="23"/>
        <end position="117"/>
    </location>
</feature>
<protein>
    <submittedName>
        <fullName evidence="2">Secreted protein</fullName>
    </submittedName>
</protein>
<feature type="signal peptide" evidence="1">
    <location>
        <begin position="1"/>
        <end position="22"/>
    </location>
</feature>
<dbReference type="RefSeq" id="XP_007412284.1">
    <property type="nucleotide sequence ID" value="XM_007412222.1"/>
</dbReference>
<dbReference type="KEGG" id="mlr:MELLADRAFT_108446"/>
<evidence type="ECO:0000256" key="1">
    <source>
        <dbReference type="SAM" id="SignalP"/>
    </source>
</evidence>
<dbReference type="EMBL" id="GL883118">
    <property type="protein sequence ID" value="EGG04493.1"/>
    <property type="molecule type" value="Genomic_DNA"/>
</dbReference>
<reference evidence="3" key="1">
    <citation type="journal article" date="2011" name="Proc. Natl. Acad. Sci. U.S.A.">
        <title>Obligate biotrophy features unraveled by the genomic analysis of rust fungi.</title>
        <authorList>
            <person name="Duplessis S."/>
            <person name="Cuomo C.A."/>
            <person name="Lin Y.-C."/>
            <person name="Aerts A."/>
            <person name="Tisserant E."/>
            <person name="Veneault-Fourrey C."/>
            <person name="Joly D.L."/>
            <person name="Hacquard S."/>
            <person name="Amselem J."/>
            <person name="Cantarel B.L."/>
            <person name="Chiu R."/>
            <person name="Coutinho P.M."/>
            <person name="Feau N."/>
            <person name="Field M."/>
            <person name="Frey P."/>
            <person name="Gelhaye E."/>
            <person name="Goldberg J."/>
            <person name="Grabherr M.G."/>
            <person name="Kodira C.D."/>
            <person name="Kohler A."/>
            <person name="Kuees U."/>
            <person name="Lindquist E.A."/>
            <person name="Lucas S.M."/>
            <person name="Mago R."/>
            <person name="Mauceli E."/>
            <person name="Morin E."/>
            <person name="Murat C."/>
            <person name="Pangilinan J.L."/>
            <person name="Park R."/>
            <person name="Pearson M."/>
            <person name="Quesneville H."/>
            <person name="Rouhier N."/>
            <person name="Sakthikumar S."/>
            <person name="Salamov A.A."/>
            <person name="Schmutz J."/>
            <person name="Selles B."/>
            <person name="Shapiro H."/>
            <person name="Tanguay P."/>
            <person name="Tuskan G.A."/>
            <person name="Henrissat B."/>
            <person name="Van de Peer Y."/>
            <person name="Rouze P."/>
            <person name="Ellis J.G."/>
            <person name="Dodds P.N."/>
            <person name="Schein J.E."/>
            <person name="Zhong S."/>
            <person name="Hamelin R.C."/>
            <person name="Grigoriev I.V."/>
            <person name="Szabo L.J."/>
            <person name="Martin F."/>
        </authorList>
    </citation>
    <scope>NUCLEOTIDE SEQUENCE [LARGE SCALE GENOMIC DNA]</scope>
    <source>
        <strain evidence="3">98AG31 / pathotype 3-4-7</strain>
    </source>
</reference>
<gene>
    <name evidence="2" type="ORF">MELLADRAFT_108446</name>
</gene>
<dbReference type="Proteomes" id="UP000001072">
    <property type="component" value="Unassembled WGS sequence"/>
</dbReference>
<dbReference type="InParanoid" id="F4RT44"/>
<accession>F4RT44</accession>
<dbReference type="VEuPathDB" id="FungiDB:MELLADRAFT_108446"/>
<organism evidence="3">
    <name type="scientific">Melampsora larici-populina (strain 98AG31 / pathotype 3-4-7)</name>
    <name type="common">Poplar leaf rust fungus</name>
    <dbReference type="NCBI Taxonomy" id="747676"/>
    <lineage>
        <taxon>Eukaryota</taxon>
        <taxon>Fungi</taxon>
        <taxon>Dikarya</taxon>
        <taxon>Basidiomycota</taxon>
        <taxon>Pucciniomycotina</taxon>
        <taxon>Pucciniomycetes</taxon>
        <taxon>Pucciniales</taxon>
        <taxon>Melampsoraceae</taxon>
        <taxon>Melampsora</taxon>
    </lineage>
</organism>
<dbReference type="GeneID" id="18923470"/>
<keyword evidence="1" id="KW-0732">Signal</keyword>
<proteinExistence type="predicted"/>
<sequence>MTLAWGIILICSRMAFPLKVRAIWPAPMAMNQGSGLLVLNSNFTFVYVKELPSSTWKPSQDPEKAIEETCQGILNDNHCVLVPDRGESLQAVVTSSKNLDKLELKLASEPLGMKRND</sequence>
<name>F4RT44_MELLP</name>
<dbReference type="AlphaFoldDB" id="F4RT44"/>
<evidence type="ECO:0000313" key="2">
    <source>
        <dbReference type="EMBL" id="EGG04493.1"/>
    </source>
</evidence>
<evidence type="ECO:0000313" key="3">
    <source>
        <dbReference type="Proteomes" id="UP000001072"/>
    </source>
</evidence>
<keyword evidence="3" id="KW-1185">Reference proteome</keyword>